<dbReference type="EMBL" id="UPPP01000061">
    <property type="protein sequence ID" value="VBB06229.1"/>
    <property type="molecule type" value="Genomic_DNA"/>
</dbReference>
<accession>A0A498R511</accession>
<keyword evidence="2" id="KW-1185">Reference proteome</keyword>
<proteinExistence type="predicted"/>
<gene>
    <name evidence="1" type="ORF">LUCI_1445</name>
</gene>
<organism evidence="1 2">
    <name type="scientific">Lucifera butyrica</name>
    <dbReference type="NCBI Taxonomy" id="1351585"/>
    <lineage>
        <taxon>Bacteria</taxon>
        <taxon>Bacillati</taxon>
        <taxon>Bacillota</taxon>
        <taxon>Negativicutes</taxon>
        <taxon>Veillonellales</taxon>
        <taxon>Veillonellaceae</taxon>
        <taxon>Lucifera</taxon>
    </lineage>
</organism>
<name>A0A498R511_9FIRM</name>
<dbReference type="Proteomes" id="UP000277811">
    <property type="component" value="Unassembled WGS sequence"/>
</dbReference>
<dbReference type="AlphaFoldDB" id="A0A498R511"/>
<protein>
    <submittedName>
        <fullName evidence="1">Uncharacterized protein</fullName>
    </submittedName>
</protein>
<reference evidence="1 2" key="1">
    <citation type="submission" date="2018-06" db="EMBL/GenBank/DDBJ databases">
        <authorList>
            <person name="Strepis N."/>
        </authorList>
    </citation>
    <scope>NUCLEOTIDE SEQUENCE [LARGE SCALE GENOMIC DNA]</scope>
    <source>
        <strain evidence="1">LUCI</strain>
    </source>
</reference>
<evidence type="ECO:0000313" key="1">
    <source>
        <dbReference type="EMBL" id="VBB06229.1"/>
    </source>
</evidence>
<evidence type="ECO:0000313" key="2">
    <source>
        <dbReference type="Proteomes" id="UP000277811"/>
    </source>
</evidence>
<sequence>MVEPRLLADLLRGSLVVGQRLILDRSGLVLVGGKIVMCLVRLYGSPTVVVWSKEICNSRAKTAKGAVDYFGNLTGVYCSRKIAVGSVGIFGSRAKVMVGCVMLVRSRKIAYRYVMISFGCSVDHYGLFPFIETKLSQTIMTGTIKYAIIFLVKNYFP</sequence>